<dbReference type="SUPFAM" id="SSF57196">
    <property type="entry name" value="EGF/Laminin"/>
    <property type="match status" value="1"/>
</dbReference>
<dbReference type="PROSITE" id="PS50026">
    <property type="entry name" value="EGF_3"/>
    <property type="match status" value="1"/>
</dbReference>
<reference evidence="4 5" key="1">
    <citation type="submission" date="2022-05" db="EMBL/GenBank/DDBJ databases">
        <authorList>
            <consortium name="Genoscope - CEA"/>
            <person name="William W."/>
        </authorList>
    </citation>
    <scope>NUCLEOTIDE SEQUENCE [LARGE SCALE GENOMIC DNA]</scope>
</reference>
<dbReference type="InterPro" id="IPR000742">
    <property type="entry name" value="EGF"/>
</dbReference>
<comment type="caution">
    <text evidence="1">Lacks conserved residue(s) required for the propagation of feature annotation.</text>
</comment>
<protein>
    <recommendedName>
        <fullName evidence="6">EGF-like domain-containing protein</fullName>
    </recommendedName>
</protein>
<evidence type="ECO:0000313" key="4">
    <source>
        <dbReference type="EMBL" id="CAH3181137.1"/>
    </source>
</evidence>
<feature type="disulfide bond" evidence="1">
    <location>
        <begin position="26"/>
        <end position="35"/>
    </location>
</feature>
<accession>A0ABN8RUQ4</accession>
<dbReference type="Proteomes" id="UP001159427">
    <property type="component" value="Unassembled WGS sequence"/>
</dbReference>
<evidence type="ECO:0008006" key="6">
    <source>
        <dbReference type="Google" id="ProtNLM"/>
    </source>
</evidence>
<keyword evidence="1" id="KW-0245">EGF-like domain</keyword>
<dbReference type="PROSITE" id="PS51886">
    <property type="entry name" value="TLDC"/>
    <property type="match status" value="1"/>
</dbReference>
<evidence type="ECO:0000259" key="3">
    <source>
        <dbReference type="PROSITE" id="PS51886"/>
    </source>
</evidence>
<keyword evidence="1" id="KW-1015">Disulfide bond</keyword>
<feature type="non-terminal residue" evidence="4">
    <location>
        <position position="1"/>
    </location>
</feature>
<dbReference type="CDD" id="cd00054">
    <property type="entry name" value="EGF_CA"/>
    <property type="match status" value="1"/>
</dbReference>
<dbReference type="InterPro" id="IPR006571">
    <property type="entry name" value="TLDc_dom"/>
</dbReference>
<dbReference type="EMBL" id="CALNXI010001995">
    <property type="protein sequence ID" value="CAH3181137.1"/>
    <property type="molecule type" value="Genomic_DNA"/>
</dbReference>
<keyword evidence="5" id="KW-1185">Reference proteome</keyword>
<proteinExistence type="predicted"/>
<feature type="domain" description="EGF-like" evidence="2">
    <location>
        <begin position="1"/>
        <end position="36"/>
    </location>
</feature>
<dbReference type="Pfam" id="PF07534">
    <property type="entry name" value="TLD"/>
    <property type="match status" value="1"/>
</dbReference>
<evidence type="ECO:0000259" key="2">
    <source>
        <dbReference type="PROSITE" id="PS50026"/>
    </source>
</evidence>
<feature type="non-terminal residue" evidence="4">
    <location>
        <position position="119"/>
    </location>
</feature>
<evidence type="ECO:0000256" key="1">
    <source>
        <dbReference type="PROSITE-ProRule" id="PRU00076"/>
    </source>
</evidence>
<evidence type="ECO:0000313" key="5">
    <source>
        <dbReference type="Proteomes" id="UP001159427"/>
    </source>
</evidence>
<name>A0ABN8RUQ4_9CNID</name>
<gene>
    <name evidence="4" type="ORF">PEVE_00013295</name>
</gene>
<feature type="domain" description="TLDc" evidence="3">
    <location>
        <begin position="47"/>
        <end position="119"/>
    </location>
</feature>
<sequence length="119" mass="13222">CDSSPCLNGGNCFPDKSGVEEYICKCTGGWKGDNCEEKNIRGLEDSVIVGNNRNYLRNLTKWLSPVAQSVNSTWKLCWCASVNGWDKRTFHSLCDNKGPTVTIVRVGKYIFGGYSSVSW</sequence>
<dbReference type="PROSITE" id="PS01186">
    <property type="entry name" value="EGF_2"/>
    <property type="match status" value="1"/>
</dbReference>
<dbReference type="PROSITE" id="PS00022">
    <property type="entry name" value="EGF_1"/>
    <property type="match status" value="1"/>
</dbReference>
<comment type="caution">
    <text evidence="4">The sequence shown here is derived from an EMBL/GenBank/DDBJ whole genome shotgun (WGS) entry which is preliminary data.</text>
</comment>
<dbReference type="Gene3D" id="2.10.25.10">
    <property type="entry name" value="Laminin"/>
    <property type="match status" value="1"/>
</dbReference>
<organism evidence="4 5">
    <name type="scientific">Porites evermanni</name>
    <dbReference type="NCBI Taxonomy" id="104178"/>
    <lineage>
        <taxon>Eukaryota</taxon>
        <taxon>Metazoa</taxon>
        <taxon>Cnidaria</taxon>
        <taxon>Anthozoa</taxon>
        <taxon>Hexacorallia</taxon>
        <taxon>Scleractinia</taxon>
        <taxon>Fungiina</taxon>
        <taxon>Poritidae</taxon>
        <taxon>Porites</taxon>
    </lineage>
</organism>